<proteinExistence type="inferred from homology"/>
<reference evidence="3 4" key="1">
    <citation type="submission" date="2020-06" db="EMBL/GenBank/DDBJ databases">
        <authorList>
            <consortium name="Wellcome Sanger Institute Data Sharing"/>
        </authorList>
    </citation>
    <scope>NUCLEOTIDE SEQUENCE [LARGE SCALE GENOMIC DNA]</scope>
</reference>
<dbReference type="Gene3D" id="3.40.50.300">
    <property type="entry name" value="P-loop containing nucleotide triphosphate hydrolases"/>
    <property type="match status" value="1"/>
</dbReference>
<name>A0AAY4A1T7_9TELE</name>
<evidence type="ECO:0000256" key="1">
    <source>
        <dbReference type="ARBA" id="ARBA00009243"/>
    </source>
</evidence>
<dbReference type="Ensembl" id="ENSDCDT00010001929.1">
    <property type="protein sequence ID" value="ENSDCDP00010001855.1"/>
    <property type="gene ID" value="ENSDCDG00010000930.1"/>
</dbReference>
<dbReference type="PANTHER" id="PTHR14241:SF19">
    <property type="entry name" value="INTERFERON-INDUCED PROTEIN 44-LIKE ISOFORM X1-RELATED"/>
    <property type="match status" value="1"/>
</dbReference>
<dbReference type="Proteomes" id="UP000694580">
    <property type="component" value="Chromosome 4"/>
</dbReference>
<dbReference type="InterPro" id="IPR006571">
    <property type="entry name" value="TLDc_dom"/>
</dbReference>
<evidence type="ECO:0000313" key="4">
    <source>
        <dbReference type="Proteomes" id="UP000694580"/>
    </source>
</evidence>
<reference evidence="3" key="3">
    <citation type="submission" date="2025-09" db="UniProtKB">
        <authorList>
            <consortium name="Ensembl"/>
        </authorList>
    </citation>
    <scope>IDENTIFICATION</scope>
</reference>
<feature type="domain" description="TLDc" evidence="2">
    <location>
        <begin position="42"/>
        <end position="202"/>
    </location>
</feature>
<gene>
    <name evidence="3" type="primary">LOC114788427</name>
</gene>
<dbReference type="AlphaFoldDB" id="A0AAY4A1T7"/>
<evidence type="ECO:0000259" key="2">
    <source>
        <dbReference type="PROSITE" id="PS51886"/>
    </source>
</evidence>
<reference evidence="3" key="2">
    <citation type="submission" date="2025-08" db="UniProtKB">
        <authorList>
            <consortium name="Ensembl"/>
        </authorList>
    </citation>
    <scope>IDENTIFICATION</scope>
</reference>
<dbReference type="PROSITE" id="PS51886">
    <property type="entry name" value="TLDC"/>
    <property type="match status" value="1"/>
</dbReference>
<dbReference type="Pfam" id="PF07534">
    <property type="entry name" value="TLD"/>
    <property type="match status" value="1"/>
</dbReference>
<dbReference type="PANTHER" id="PTHR14241">
    <property type="entry name" value="INTERFERON-INDUCED PROTEIN 44"/>
    <property type="match status" value="1"/>
</dbReference>
<dbReference type="GO" id="GO:0006955">
    <property type="term" value="P:immune response"/>
    <property type="evidence" value="ECO:0007669"/>
    <property type="project" value="TreeGrafter"/>
</dbReference>
<keyword evidence="4" id="KW-1185">Reference proteome</keyword>
<dbReference type="SMART" id="SM00584">
    <property type="entry name" value="TLDc"/>
    <property type="match status" value="1"/>
</dbReference>
<dbReference type="Pfam" id="PF01926">
    <property type="entry name" value="MMR_HSR1"/>
    <property type="match status" value="1"/>
</dbReference>
<dbReference type="InterPro" id="IPR006073">
    <property type="entry name" value="GTP-bd"/>
</dbReference>
<accession>A0AAY4A1T7</accession>
<comment type="similarity">
    <text evidence="1">Belongs to the IFI44 family.</text>
</comment>
<dbReference type="GeneTree" id="ENSGT00940000163581"/>
<sequence length="488" mass="54281">MKTHFVVSPCAVYHNDGHFTFNLQHHLDASFFCLPCSRDIMSAVKSNLSKEQERMLCSMFDQAKLSLLFKASVHGYSGSSFHQKCDNQGPTITVAYNNSALVYGGYVSKDFAQTGQDVYDEKAFLFSLDCRSEDFILRQVPVTNGQPAFNDGAYSPNFGSLIFLYNNSNNVLSNPGNYFNFDPAEIHGNDLVLTECEVYRVEGCGEYLTKPLRNIDWSPGKRNELMEAIKSWKPVITSVSKARVLLVGPVGSGKSSFFNSVSSVFRGHVTSQANTGSAGTSVTTQFRTYSILSDSSRNPLPIILCDTMGLESDSNAGVDIVDLTRILKGHVQDRYQFNPAVPMEEDGCKSARLNDRIHCVVYVVDSCKVKFLPDKTLEKLAALRRKVSRLGVAQLVLLTKVDEACPIVEDDLKKIYQSHYIERTMKQVAARLGVSMSAVIPVKNYSRELELEHDTDILLLSAVIQILRAVDSYFDDVDQDAEEGSLRV</sequence>
<dbReference type="SUPFAM" id="SSF52540">
    <property type="entry name" value="P-loop containing nucleoside triphosphate hydrolases"/>
    <property type="match status" value="1"/>
</dbReference>
<organism evidence="3 4">
    <name type="scientific">Denticeps clupeoides</name>
    <name type="common">denticle herring</name>
    <dbReference type="NCBI Taxonomy" id="299321"/>
    <lineage>
        <taxon>Eukaryota</taxon>
        <taxon>Metazoa</taxon>
        <taxon>Chordata</taxon>
        <taxon>Craniata</taxon>
        <taxon>Vertebrata</taxon>
        <taxon>Euteleostomi</taxon>
        <taxon>Actinopterygii</taxon>
        <taxon>Neopterygii</taxon>
        <taxon>Teleostei</taxon>
        <taxon>Clupei</taxon>
        <taxon>Clupeiformes</taxon>
        <taxon>Denticipitoidei</taxon>
        <taxon>Denticipitidae</taxon>
        <taxon>Denticeps</taxon>
    </lineage>
</organism>
<dbReference type="GO" id="GO:0005525">
    <property type="term" value="F:GTP binding"/>
    <property type="evidence" value="ECO:0007669"/>
    <property type="project" value="InterPro"/>
</dbReference>
<evidence type="ECO:0000313" key="3">
    <source>
        <dbReference type="Ensembl" id="ENSDCDP00010001855.1"/>
    </source>
</evidence>
<protein>
    <recommendedName>
        <fullName evidence="2">TLDc domain-containing protein</fullName>
    </recommendedName>
</protein>
<dbReference type="InterPro" id="IPR027417">
    <property type="entry name" value="P-loop_NTPase"/>
</dbReference>